<accession>A0A165AX35</accession>
<evidence type="ECO:0000256" key="1">
    <source>
        <dbReference type="SAM" id="MobiDB-lite"/>
    </source>
</evidence>
<dbReference type="InParanoid" id="A0A165AX35"/>
<evidence type="ECO:0000313" key="2">
    <source>
        <dbReference type="EMBL" id="KZV79498.1"/>
    </source>
</evidence>
<dbReference type="EMBL" id="KV426604">
    <property type="protein sequence ID" value="KZV79498.1"/>
    <property type="molecule type" value="Genomic_DNA"/>
</dbReference>
<protein>
    <submittedName>
        <fullName evidence="2">Uncharacterized protein</fullName>
    </submittedName>
</protein>
<feature type="non-terminal residue" evidence="2">
    <location>
        <position position="108"/>
    </location>
</feature>
<feature type="compositionally biased region" description="Basic and acidic residues" evidence="1">
    <location>
        <begin position="91"/>
        <end position="108"/>
    </location>
</feature>
<organism evidence="2 3">
    <name type="scientific">Exidia glandulosa HHB12029</name>
    <dbReference type="NCBI Taxonomy" id="1314781"/>
    <lineage>
        <taxon>Eukaryota</taxon>
        <taxon>Fungi</taxon>
        <taxon>Dikarya</taxon>
        <taxon>Basidiomycota</taxon>
        <taxon>Agaricomycotina</taxon>
        <taxon>Agaricomycetes</taxon>
        <taxon>Auriculariales</taxon>
        <taxon>Exidiaceae</taxon>
        <taxon>Exidia</taxon>
    </lineage>
</organism>
<name>A0A165AX35_EXIGL</name>
<gene>
    <name evidence="2" type="ORF">EXIGLDRAFT_660968</name>
</gene>
<dbReference type="OrthoDB" id="3253416at2759"/>
<feature type="compositionally biased region" description="Basic and acidic residues" evidence="1">
    <location>
        <begin position="75"/>
        <end position="84"/>
    </location>
</feature>
<dbReference type="Proteomes" id="UP000077266">
    <property type="component" value="Unassembled WGS sequence"/>
</dbReference>
<feature type="region of interest" description="Disordered" evidence="1">
    <location>
        <begin position="68"/>
        <end position="108"/>
    </location>
</feature>
<dbReference type="AlphaFoldDB" id="A0A165AX35"/>
<evidence type="ECO:0000313" key="3">
    <source>
        <dbReference type="Proteomes" id="UP000077266"/>
    </source>
</evidence>
<keyword evidence="3" id="KW-1185">Reference proteome</keyword>
<proteinExistence type="predicted"/>
<reference evidence="2 3" key="1">
    <citation type="journal article" date="2016" name="Mol. Biol. Evol.">
        <title>Comparative Genomics of Early-Diverging Mushroom-Forming Fungi Provides Insights into the Origins of Lignocellulose Decay Capabilities.</title>
        <authorList>
            <person name="Nagy L.G."/>
            <person name="Riley R."/>
            <person name="Tritt A."/>
            <person name="Adam C."/>
            <person name="Daum C."/>
            <person name="Floudas D."/>
            <person name="Sun H."/>
            <person name="Yadav J.S."/>
            <person name="Pangilinan J."/>
            <person name="Larsson K.H."/>
            <person name="Matsuura K."/>
            <person name="Barry K."/>
            <person name="Labutti K."/>
            <person name="Kuo R."/>
            <person name="Ohm R.A."/>
            <person name="Bhattacharya S.S."/>
            <person name="Shirouzu T."/>
            <person name="Yoshinaga Y."/>
            <person name="Martin F.M."/>
            <person name="Grigoriev I.V."/>
            <person name="Hibbett D.S."/>
        </authorList>
    </citation>
    <scope>NUCLEOTIDE SEQUENCE [LARGE SCALE GENOMIC DNA]</scope>
    <source>
        <strain evidence="2 3">HHB12029</strain>
    </source>
</reference>
<sequence>MNYTSYETAIVGTYSVRLVGWTYGDKIVNPGQIGSVDDLRALHEALVKKTCRWESVSDEERDAIVTAAPKKQRKERCDKNEKRAPYKKRATAADKENEVQDAAKKATK</sequence>